<dbReference type="PROSITE" id="PS51294">
    <property type="entry name" value="HTH_MYB"/>
    <property type="match status" value="2"/>
</dbReference>
<feature type="compositionally biased region" description="Basic residues" evidence="3">
    <location>
        <begin position="347"/>
        <end position="361"/>
    </location>
</feature>
<dbReference type="PANTHER" id="PTHR45614">
    <property type="entry name" value="MYB PROTEIN-RELATED"/>
    <property type="match status" value="1"/>
</dbReference>
<dbReference type="InterPro" id="IPR050560">
    <property type="entry name" value="MYB_TF"/>
</dbReference>
<dbReference type="InterPro" id="IPR017930">
    <property type="entry name" value="Myb_dom"/>
</dbReference>
<evidence type="ECO:0000256" key="2">
    <source>
        <dbReference type="ARBA" id="ARBA00023125"/>
    </source>
</evidence>
<feature type="compositionally biased region" description="Basic and acidic residues" evidence="3">
    <location>
        <begin position="316"/>
        <end position="328"/>
    </location>
</feature>
<sequence>MLRLPQVPPQVAAVVTGALPSSPPDLDDETAPSPIQTGADASGAASERRCWTAEEDVQIAALVAEHGTRSWSVIAAKLPTRTGKQCRERWHNHLDPIINKGDWTLEEDQKLLKAHETMGNKWADIAKALPGRTDNQIKNRWNSALRRELRKLNRLANKQKDAVAAAITAATAAAAAVGGASDPGSGADDEADDAQSTLLDSAQPLPHGVTEEDQTNAKVLLEHMHELNTAWVRPSDDADADAAAAAEAANTQRLNCHMDWLQCFCTRLVEKSLLHRNDKPEAEEGGPRKRRRSSAKPKKAQADEEGEGNEGEDSADVSRSKGAKDTRPHSSKRPSKAKAEPKEPKAPRRRNGGGGGRKRGRAVASLAPTEVDEDDEWGPSAGLGPSAEGLSDGEAESDDEGAGFNVDELLGLVTTTRTLQRMMGEPAEKPLLTLSPNHQSHVASPLAIYDSDFQQAGCLSSPHHFLSPRTFEQLQADGAALPSAALLSAALGLSSGVLPSAGQLAAQLAAQQPLSARSSLGHSSYSSSLHSLKPPTPRDEADGVAALLGMSTSQPSSAKSHSSGHGSAGSNGIYPNAGSFVLEGSAAKVAAMVYDALGAASGANAPRLPAAAPPASAASKRQRLVSSPLVPSTEEPETTLDQWYEGAGVSARRKPSGLGNLLIAAPASSASGSSPLVPFSPEMAIGGSPKGFAPQYFSGERSPFGERSQLVQPSSQMPPEPPTPQEVAAC</sequence>
<reference evidence="7" key="1">
    <citation type="journal article" date="2015" name="PLoS Genet.">
        <title>Genome Sequence and Transcriptome Analyses of Chrysochromulina tobin: Metabolic Tools for Enhanced Algal Fitness in the Prominent Order Prymnesiales (Haptophyceae).</title>
        <authorList>
            <person name="Hovde B.T."/>
            <person name="Deodato C.R."/>
            <person name="Hunsperger H.M."/>
            <person name="Ryken S.A."/>
            <person name="Yost W."/>
            <person name="Jha R.K."/>
            <person name="Patterson J."/>
            <person name="Monnat R.J. Jr."/>
            <person name="Barlow S.B."/>
            <person name="Starkenburg S.R."/>
            <person name="Cattolico R.A."/>
        </authorList>
    </citation>
    <scope>NUCLEOTIDE SEQUENCE</scope>
    <source>
        <strain evidence="7">CCMP291</strain>
    </source>
</reference>
<protein>
    <submittedName>
        <fullName evidence="6">Transcription factor</fullName>
    </submittedName>
</protein>
<feature type="region of interest" description="Disordered" evidence="3">
    <location>
        <begin position="519"/>
        <end position="541"/>
    </location>
</feature>
<name>A0A0M0JPZ6_9EUKA</name>
<evidence type="ECO:0000259" key="4">
    <source>
        <dbReference type="PROSITE" id="PS50090"/>
    </source>
</evidence>
<feature type="region of interest" description="Disordered" evidence="3">
    <location>
        <begin position="690"/>
        <end position="730"/>
    </location>
</feature>
<gene>
    <name evidence="6" type="ORF">Ctob_009490</name>
</gene>
<accession>A0A0M0JPZ6</accession>
<evidence type="ECO:0000313" key="7">
    <source>
        <dbReference type="Proteomes" id="UP000037460"/>
    </source>
</evidence>
<dbReference type="SMART" id="SM00717">
    <property type="entry name" value="SANT"/>
    <property type="match status" value="2"/>
</dbReference>
<keyword evidence="2" id="KW-0238">DNA-binding</keyword>
<dbReference type="GO" id="GO:0000981">
    <property type="term" value="F:DNA-binding transcription factor activity, RNA polymerase II-specific"/>
    <property type="evidence" value="ECO:0007669"/>
    <property type="project" value="TreeGrafter"/>
</dbReference>
<feature type="compositionally biased region" description="Basic residues" evidence="3">
    <location>
        <begin position="288"/>
        <end position="299"/>
    </location>
</feature>
<dbReference type="Proteomes" id="UP000037460">
    <property type="component" value="Unassembled WGS sequence"/>
</dbReference>
<proteinExistence type="predicted"/>
<feature type="compositionally biased region" description="Low complexity" evidence="3">
    <location>
        <begin position="519"/>
        <end position="532"/>
    </location>
</feature>
<feature type="region of interest" description="Disordered" evidence="3">
    <location>
        <begin position="16"/>
        <end position="46"/>
    </location>
</feature>
<dbReference type="GO" id="GO:0000978">
    <property type="term" value="F:RNA polymerase II cis-regulatory region sequence-specific DNA binding"/>
    <property type="evidence" value="ECO:0007669"/>
    <property type="project" value="TreeGrafter"/>
</dbReference>
<feature type="compositionally biased region" description="Basic and acidic residues" evidence="3">
    <location>
        <begin position="276"/>
        <end position="287"/>
    </location>
</feature>
<evidence type="ECO:0000313" key="6">
    <source>
        <dbReference type="EMBL" id="KOO28659.1"/>
    </source>
</evidence>
<keyword evidence="1" id="KW-0677">Repeat</keyword>
<feature type="domain" description="HTH myb-type" evidence="5">
    <location>
        <begin position="48"/>
        <end position="94"/>
    </location>
</feature>
<dbReference type="CDD" id="cd00167">
    <property type="entry name" value="SANT"/>
    <property type="match status" value="2"/>
</dbReference>
<feature type="compositionally biased region" description="Acidic residues" evidence="3">
    <location>
        <begin position="303"/>
        <end position="315"/>
    </location>
</feature>
<organism evidence="6 7">
    <name type="scientific">Chrysochromulina tobinii</name>
    <dbReference type="NCBI Taxonomy" id="1460289"/>
    <lineage>
        <taxon>Eukaryota</taxon>
        <taxon>Haptista</taxon>
        <taxon>Haptophyta</taxon>
        <taxon>Prymnesiophyceae</taxon>
        <taxon>Prymnesiales</taxon>
        <taxon>Chrysochromulinaceae</taxon>
        <taxon>Chrysochromulina</taxon>
    </lineage>
</organism>
<comment type="caution">
    <text evidence="6">The sequence shown here is derived from an EMBL/GenBank/DDBJ whole genome shotgun (WGS) entry which is preliminary data.</text>
</comment>
<feature type="compositionally biased region" description="Acidic residues" evidence="3">
    <location>
        <begin position="391"/>
        <end position="401"/>
    </location>
</feature>
<dbReference type="InterPro" id="IPR001005">
    <property type="entry name" value="SANT/Myb"/>
</dbReference>
<dbReference type="PROSITE" id="PS50090">
    <property type="entry name" value="MYB_LIKE"/>
    <property type="match status" value="2"/>
</dbReference>
<evidence type="ECO:0000256" key="1">
    <source>
        <dbReference type="ARBA" id="ARBA00022737"/>
    </source>
</evidence>
<feature type="region of interest" description="Disordered" evidence="3">
    <location>
        <begin position="550"/>
        <end position="569"/>
    </location>
</feature>
<dbReference type="InterPro" id="IPR009057">
    <property type="entry name" value="Homeodomain-like_sf"/>
</dbReference>
<feature type="compositionally biased region" description="Basic and acidic residues" evidence="3">
    <location>
        <begin position="337"/>
        <end position="346"/>
    </location>
</feature>
<dbReference type="GO" id="GO:0005634">
    <property type="term" value="C:nucleus"/>
    <property type="evidence" value="ECO:0007669"/>
    <property type="project" value="TreeGrafter"/>
</dbReference>
<dbReference type="EMBL" id="JWZX01002532">
    <property type="protein sequence ID" value="KOO28659.1"/>
    <property type="molecule type" value="Genomic_DNA"/>
</dbReference>
<feature type="region of interest" description="Disordered" evidence="3">
    <location>
        <begin position="276"/>
        <end position="403"/>
    </location>
</feature>
<dbReference type="SUPFAM" id="SSF46689">
    <property type="entry name" value="Homeodomain-like"/>
    <property type="match status" value="1"/>
</dbReference>
<dbReference type="Gene3D" id="1.10.10.60">
    <property type="entry name" value="Homeodomain-like"/>
    <property type="match status" value="2"/>
</dbReference>
<dbReference type="PANTHER" id="PTHR45614:SF232">
    <property type="entry name" value="TRANSCRIPTION FACTOR MYB3R-2"/>
    <property type="match status" value="1"/>
</dbReference>
<dbReference type="Pfam" id="PF00249">
    <property type="entry name" value="Myb_DNA-binding"/>
    <property type="match status" value="2"/>
</dbReference>
<feature type="compositionally biased region" description="Low complexity" evidence="3">
    <location>
        <begin position="551"/>
        <end position="569"/>
    </location>
</feature>
<keyword evidence="7" id="KW-1185">Reference proteome</keyword>
<evidence type="ECO:0000256" key="3">
    <source>
        <dbReference type="SAM" id="MobiDB-lite"/>
    </source>
</evidence>
<dbReference type="FunFam" id="1.10.10.60:FF:000010">
    <property type="entry name" value="Transcriptional activator Myb isoform A"/>
    <property type="match status" value="1"/>
</dbReference>
<evidence type="ECO:0000259" key="5">
    <source>
        <dbReference type="PROSITE" id="PS51294"/>
    </source>
</evidence>
<feature type="domain" description="HTH myb-type" evidence="5">
    <location>
        <begin position="95"/>
        <end position="149"/>
    </location>
</feature>
<dbReference type="OrthoDB" id="2143914at2759"/>
<feature type="domain" description="Myb-like" evidence="4">
    <location>
        <begin position="95"/>
        <end position="145"/>
    </location>
</feature>
<feature type="domain" description="Myb-like" evidence="4">
    <location>
        <begin position="43"/>
        <end position="94"/>
    </location>
</feature>
<dbReference type="AlphaFoldDB" id="A0A0M0JPZ6"/>